<proteinExistence type="predicted"/>
<sequence length="114" mass="12519">MFPGIGLSARHVGWMENSNLRAKVSLVAEPAVNRKKLRLKEASTTAQGVPQDAGQRIHEQQAGECFHQHSERKPPTGANRNQIDPLFAMSLAVAVTDPLHKRLRIRSHAPSATP</sequence>
<organism evidence="2 3">
    <name type="scientific">Candidatus Accumulibacter proximus</name>
    <dbReference type="NCBI Taxonomy" id="2954385"/>
    <lineage>
        <taxon>Bacteria</taxon>
        <taxon>Pseudomonadati</taxon>
        <taxon>Pseudomonadota</taxon>
        <taxon>Betaproteobacteria</taxon>
        <taxon>Candidatus Accumulibacter</taxon>
    </lineage>
</organism>
<feature type="region of interest" description="Disordered" evidence="1">
    <location>
        <begin position="38"/>
        <end position="83"/>
    </location>
</feature>
<name>A0A935Q0Y6_9PROT</name>
<evidence type="ECO:0000256" key="1">
    <source>
        <dbReference type="SAM" id="MobiDB-lite"/>
    </source>
</evidence>
<evidence type="ECO:0000313" key="2">
    <source>
        <dbReference type="EMBL" id="MBK7676069.1"/>
    </source>
</evidence>
<accession>A0A935Q0Y6</accession>
<dbReference type="Proteomes" id="UP000697998">
    <property type="component" value="Unassembled WGS sequence"/>
</dbReference>
<gene>
    <name evidence="2" type="ORF">IPJ27_15695</name>
</gene>
<dbReference type="EMBL" id="JADJMH010000016">
    <property type="protein sequence ID" value="MBK7676069.1"/>
    <property type="molecule type" value="Genomic_DNA"/>
</dbReference>
<feature type="compositionally biased region" description="Basic and acidic residues" evidence="1">
    <location>
        <begin position="55"/>
        <end position="74"/>
    </location>
</feature>
<dbReference type="AlphaFoldDB" id="A0A935Q0Y6"/>
<evidence type="ECO:0000313" key="3">
    <source>
        <dbReference type="Proteomes" id="UP000697998"/>
    </source>
</evidence>
<reference evidence="2 3" key="1">
    <citation type="submission" date="2020-10" db="EMBL/GenBank/DDBJ databases">
        <title>Connecting structure to function with the recovery of over 1000 high-quality activated sludge metagenome-assembled genomes encoding full-length rRNA genes using long-read sequencing.</title>
        <authorList>
            <person name="Singleton C.M."/>
            <person name="Petriglieri F."/>
            <person name="Kristensen J.M."/>
            <person name="Kirkegaard R.H."/>
            <person name="Michaelsen T.Y."/>
            <person name="Andersen M.H."/>
            <person name="Karst S.M."/>
            <person name="Dueholm M.S."/>
            <person name="Nielsen P.H."/>
            <person name="Albertsen M."/>
        </authorList>
    </citation>
    <scope>NUCLEOTIDE SEQUENCE [LARGE SCALE GENOMIC DNA]</scope>
    <source>
        <strain evidence="2">EsbW_18-Q3-R4-48_BATAC.285</strain>
    </source>
</reference>
<comment type="caution">
    <text evidence="2">The sequence shown here is derived from an EMBL/GenBank/DDBJ whole genome shotgun (WGS) entry which is preliminary data.</text>
</comment>
<protein>
    <submittedName>
        <fullName evidence="2">Uncharacterized protein</fullName>
    </submittedName>
</protein>